<evidence type="ECO:0000313" key="2">
    <source>
        <dbReference type="EMBL" id="QJB02325.1"/>
    </source>
</evidence>
<dbReference type="EMBL" id="MT145051">
    <property type="protein sequence ID" value="QJI03022.1"/>
    <property type="molecule type" value="Genomic_DNA"/>
</dbReference>
<reference evidence="2" key="1">
    <citation type="submission" date="2020-03" db="EMBL/GenBank/DDBJ databases">
        <title>The deep terrestrial virosphere.</title>
        <authorList>
            <person name="Holmfeldt K."/>
            <person name="Nilsson E."/>
            <person name="Simone D."/>
            <person name="Lopez-Fernandez M."/>
            <person name="Wu X."/>
            <person name="de Brujin I."/>
            <person name="Lundin D."/>
            <person name="Andersson A."/>
            <person name="Bertilsson S."/>
            <person name="Dopson M."/>
        </authorList>
    </citation>
    <scope>NUCLEOTIDE SEQUENCE</scope>
    <source>
        <strain evidence="1">MM171A01899</strain>
        <strain evidence="2">MM171B01365</strain>
        <strain evidence="3">TM448B03985</strain>
    </source>
</reference>
<organism evidence="2">
    <name type="scientific">viral metagenome</name>
    <dbReference type="NCBI Taxonomy" id="1070528"/>
    <lineage>
        <taxon>unclassified sequences</taxon>
        <taxon>metagenomes</taxon>
        <taxon>organismal metagenomes</taxon>
    </lineage>
</organism>
<name>A0A6M3M9P1_9ZZZZ</name>
<dbReference type="AlphaFoldDB" id="A0A6M3M9P1"/>
<evidence type="ECO:0000313" key="1">
    <source>
        <dbReference type="EMBL" id="QJA98380.1"/>
    </source>
</evidence>
<sequence>MEVNDKEEQGKTTVEETVNLKIPKQVLDFAEFYAEIGSMERDALLTKIVIERLREMKEQFITLPYLQIPELW</sequence>
<gene>
    <name evidence="1" type="ORF">MM171A01899_0013</name>
    <name evidence="2" type="ORF">MM171B01365_0003</name>
    <name evidence="3" type="ORF">TM448B03985_0008</name>
</gene>
<proteinExistence type="predicted"/>
<protein>
    <submittedName>
        <fullName evidence="2">Uncharacterized protein</fullName>
    </submittedName>
</protein>
<dbReference type="EMBL" id="MT143575">
    <property type="protein sequence ID" value="QJA98380.1"/>
    <property type="molecule type" value="Genomic_DNA"/>
</dbReference>
<accession>A0A6M3M9P1</accession>
<evidence type="ECO:0000313" key="3">
    <source>
        <dbReference type="EMBL" id="QJI03022.1"/>
    </source>
</evidence>
<dbReference type="EMBL" id="MT143775">
    <property type="protein sequence ID" value="QJB02325.1"/>
    <property type="molecule type" value="Genomic_DNA"/>
</dbReference>